<accession>A0A0A9BDM8</accession>
<organism evidence="1">
    <name type="scientific">Arundo donax</name>
    <name type="common">Giant reed</name>
    <name type="synonym">Donax arundinaceus</name>
    <dbReference type="NCBI Taxonomy" id="35708"/>
    <lineage>
        <taxon>Eukaryota</taxon>
        <taxon>Viridiplantae</taxon>
        <taxon>Streptophyta</taxon>
        <taxon>Embryophyta</taxon>
        <taxon>Tracheophyta</taxon>
        <taxon>Spermatophyta</taxon>
        <taxon>Magnoliopsida</taxon>
        <taxon>Liliopsida</taxon>
        <taxon>Poales</taxon>
        <taxon>Poaceae</taxon>
        <taxon>PACMAD clade</taxon>
        <taxon>Arundinoideae</taxon>
        <taxon>Arundineae</taxon>
        <taxon>Arundo</taxon>
    </lineage>
</organism>
<dbReference type="EMBL" id="GBRH01238550">
    <property type="protein sequence ID" value="JAD59345.1"/>
    <property type="molecule type" value="Transcribed_RNA"/>
</dbReference>
<sequence>MSSALQTKACCC</sequence>
<reference evidence="1" key="2">
    <citation type="journal article" date="2015" name="Data Brief">
        <title>Shoot transcriptome of the giant reed, Arundo donax.</title>
        <authorList>
            <person name="Barrero R.A."/>
            <person name="Guerrero F.D."/>
            <person name="Moolhuijzen P."/>
            <person name="Goolsby J.A."/>
            <person name="Tidwell J."/>
            <person name="Bellgard S.E."/>
            <person name="Bellgard M.I."/>
        </authorList>
    </citation>
    <scope>NUCLEOTIDE SEQUENCE</scope>
    <source>
        <tissue evidence="1">Shoot tissue taken approximately 20 cm above the soil surface</tissue>
    </source>
</reference>
<evidence type="ECO:0000313" key="1">
    <source>
        <dbReference type="EMBL" id="JAD59345.1"/>
    </source>
</evidence>
<name>A0A0A9BDM8_ARUDO</name>
<proteinExistence type="predicted"/>
<reference evidence="1" key="1">
    <citation type="submission" date="2014-09" db="EMBL/GenBank/DDBJ databases">
        <authorList>
            <person name="Magalhaes I.L.F."/>
            <person name="Oliveira U."/>
            <person name="Santos F.R."/>
            <person name="Vidigal T.H.D.A."/>
            <person name="Brescovit A.D."/>
            <person name="Santos A.J."/>
        </authorList>
    </citation>
    <scope>NUCLEOTIDE SEQUENCE</scope>
    <source>
        <tissue evidence="1">Shoot tissue taken approximately 20 cm above the soil surface</tissue>
    </source>
</reference>
<protein>
    <submittedName>
        <fullName evidence="1">Uncharacterized protein</fullName>
    </submittedName>
</protein>